<dbReference type="KEGG" id="par:Psyc_0985"/>
<dbReference type="RefSeq" id="WP_011280260.1">
    <property type="nucleotide sequence ID" value="NC_007204.1"/>
</dbReference>
<gene>
    <name evidence="2" type="ordered locus">Psyc_0985</name>
</gene>
<dbReference type="eggNOG" id="COG1426">
    <property type="taxonomic scope" value="Bacteria"/>
</dbReference>
<dbReference type="Pfam" id="PF13560">
    <property type="entry name" value="HTH_31"/>
    <property type="match status" value="1"/>
</dbReference>
<dbReference type="STRING" id="259536.Psyc_0985"/>
<dbReference type="GO" id="GO:0003677">
    <property type="term" value="F:DNA binding"/>
    <property type="evidence" value="ECO:0007669"/>
    <property type="project" value="InterPro"/>
</dbReference>
<evidence type="ECO:0000313" key="2">
    <source>
        <dbReference type="EMBL" id="AAZ18838.1"/>
    </source>
</evidence>
<name>Q4FT20_PSYA2</name>
<dbReference type="EMBL" id="CP000082">
    <property type="protein sequence ID" value="AAZ18838.1"/>
    <property type="molecule type" value="Genomic_DNA"/>
</dbReference>
<proteinExistence type="predicted"/>
<dbReference type="HOGENOM" id="CLU_144164_1_0_6"/>
<feature type="domain" description="HTH cro/C1-type" evidence="1">
    <location>
        <begin position="11"/>
        <end position="65"/>
    </location>
</feature>
<accession>Q4FT20</accession>
<dbReference type="InterPro" id="IPR010982">
    <property type="entry name" value="Lambda_DNA-bd_dom_sf"/>
</dbReference>
<dbReference type="PROSITE" id="PS50943">
    <property type="entry name" value="HTH_CROC1"/>
    <property type="match status" value="1"/>
</dbReference>
<dbReference type="CDD" id="cd00093">
    <property type="entry name" value="HTH_XRE"/>
    <property type="match status" value="1"/>
</dbReference>
<dbReference type="Proteomes" id="UP000000546">
    <property type="component" value="Chromosome"/>
</dbReference>
<dbReference type="Gene3D" id="1.10.260.40">
    <property type="entry name" value="lambda repressor-like DNA-binding domains"/>
    <property type="match status" value="1"/>
</dbReference>
<evidence type="ECO:0000313" key="3">
    <source>
        <dbReference type="Proteomes" id="UP000000546"/>
    </source>
</evidence>
<reference evidence="2 3" key="1">
    <citation type="journal article" date="2010" name="Appl. Environ. Microbiol.">
        <title>The genome sequence of Psychrobacter arcticus 273-4, a psychroactive Siberian permafrost bacterium, reveals mechanisms for adaptation to low-temperature growth.</title>
        <authorList>
            <person name="Ayala-del-Rio H.L."/>
            <person name="Chain P.S."/>
            <person name="Grzymski J.J."/>
            <person name="Ponder M.A."/>
            <person name="Ivanova N."/>
            <person name="Bergholz P.W."/>
            <person name="Di Bartolo G."/>
            <person name="Hauser L."/>
            <person name="Land M."/>
            <person name="Bakermans C."/>
            <person name="Rodrigues D."/>
            <person name="Klappenbach J."/>
            <person name="Zarka D."/>
            <person name="Larimer F."/>
            <person name="Richardson P."/>
            <person name="Murray A."/>
            <person name="Thomashow M."/>
            <person name="Tiedje J.M."/>
        </authorList>
    </citation>
    <scope>NUCLEOTIDE SEQUENCE [LARGE SCALE GENOMIC DNA]</scope>
    <source>
        <strain evidence="3">DSM 17307 / VKM B-2377 / 273-4</strain>
    </source>
</reference>
<dbReference type="SUPFAM" id="SSF47413">
    <property type="entry name" value="lambda repressor-like DNA-binding domains"/>
    <property type="match status" value="1"/>
</dbReference>
<protein>
    <submittedName>
        <fullName evidence="2">Possible DNA binding protein, Helix turn helix motif protein</fullName>
    </submittedName>
</protein>
<evidence type="ECO:0000259" key="1">
    <source>
        <dbReference type="PROSITE" id="PS50943"/>
    </source>
</evidence>
<dbReference type="AlphaFoldDB" id="Q4FT20"/>
<keyword evidence="3" id="KW-1185">Reference proteome</keyword>
<sequence>MATVTDFGKKLRKLRIDHEVMLKTMADSIGVSSPYLSAIETGRKPVNAHLLNSIINSLQLSEQEGTELTKLASKLEPDVVIKGNDVYETELALMFARRMDNKSFDLKNLEDFLNT</sequence>
<organism evidence="2 3">
    <name type="scientific">Psychrobacter arcticus (strain DSM 17307 / VKM B-2377 / 273-4)</name>
    <dbReference type="NCBI Taxonomy" id="259536"/>
    <lineage>
        <taxon>Bacteria</taxon>
        <taxon>Pseudomonadati</taxon>
        <taxon>Pseudomonadota</taxon>
        <taxon>Gammaproteobacteria</taxon>
        <taxon>Moraxellales</taxon>
        <taxon>Moraxellaceae</taxon>
        <taxon>Psychrobacter</taxon>
    </lineage>
</organism>
<dbReference type="InterPro" id="IPR001387">
    <property type="entry name" value="Cro/C1-type_HTH"/>
</dbReference>
<dbReference type="OrthoDB" id="8527218at2"/>